<organism evidence="1 2">
    <name type="scientific">Caulobacter rhizosphaerae</name>
    <dbReference type="NCBI Taxonomy" id="2010972"/>
    <lineage>
        <taxon>Bacteria</taxon>
        <taxon>Pseudomonadati</taxon>
        <taxon>Pseudomonadota</taxon>
        <taxon>Alphaproteobacteria</taxon>
        <taxon>Caulobacterales</taxon>
        <taxon>Caulobacteraceae</taxon>
        <taxon>Caulobacter</taxon>
    </lineage>
</organism>
<reference evidence="1 2" key="1">
    <citation type="submission" date="2023-07" db="EMBL/GenBank/DDBJ databases">
        <title>Sorghum-associated microbial communities from plants grown in Nebraska, USA.</title>
        <authorList>
            <person name="Schachtman D."/>
        </authorList>
    </citation>
    <scope>NUCLEOTIDE SEQUENCE [LARGE SCALE GENOMIC DNA]</scope>
    <source>
        <strain evidence="1 2">DS2154</strain>
    </source>
</reference>
<dbReference type="InterPro" id="IPR029039">
    <property type="entry name" value="Flavoprotein-like_sf"/>
</dbReference>
<gene>
    <name evidence="1" type="ORF">J2800_002362</name>
</gene>
<proteinExistence type="predicted"/>
<accession>A0ABU1N0J5</accession>
<dbReference type="Gene3D" id="3.40.50.360">
    <property type="match status" value="1"/>
</dbReference>
<evidence type="ECO:0000313" key="2">
    <source>
        <dbReference type="Proteomes" id="UP001262754"/>
    </source>
</evidence>
<sequence>MASLEEASEHAPTIAPRPTEDRALRVLVVAGSQRRHNSCPGLDSKARALMLRMAARLPAAWQIDTEDLGNQHGRPKIQACNACVSSSMALCVWPCNCYGPRSTTQPDLMWDLDLYGRLARADAWAFIGPTNWYGPSTNFKLMFDRLVCAAGGNPRPDLIDKKDTLKAQALERSPQWRRLTRNHLEGRTAAFFTYCDGGANELGEDGRPQLVQRKDWFDPGQEPYQDERLAYQGLVWQCRYSGIEVPDRLWTAGVFGEGKPYADDQADDMMAETDHVAEFDAWVDAFITHVALKGIVATKDDEQAAKSTTNV</sequence>
<dbReference type="Proteomes" id="UP001262754">
    <property type="component" value="Unassembled WGS sequence"/>
</dbReference>
<comment type="caution">
    <text evidence="1">The sequence shown here is derived from an EMBL/GenBank/DDBJ whole genome shotgun (WGS) entry which is preliminary data.</text>
</comment>
<dbReference type="EMBL" id="JAVDRL010000006">
    <property type="protein sequence ID" value="MDR6531615.1"/>
    <property type="molecule type" value="Genomic_DNA"/>
</dbReference>
<evidence type="ECO:0008006" key="3">
    <source>
        <dbReference type="Google" id="ProtNLM"/>
    </source>
</evidence>
<evidence type="ECO:0000313" key="1">
    <source>
        <dbReference type="EMBL" id="MDR6531615.1"/>
    </source>
</evidence>
<protein>
    <recommendedName>
        <fullName evidence="3">NADPH-dependent FMN reductase</fullName>
    </recommendedName>
</protein>
<dbReference type="SUPFAM" id="SSF52218">
    <property type="entry name" value="Flavoproteins"/>
    <property type="match status" value="1"/>
</dbReference>
<name>A0ABU1N0J5_9CAUL</name>
<keyword evidence="2" id="KW-1185">Reference proteome</keyword>
<dbReference type="RefSeq" id="WP_310031670.1">
    <property type="nucleotide sequence ID" value="NZ_JAVDRL010000006.1"/>
</dbReference>